<dbReference type="Proteomes" id="UP000189229">
    <property type="component" value="Unassembled WGS sequence"/>
</dbReference>
<organism evidence="1 2">
    <name type="scientific">Mycobacterium kansasii</name>
    <dbReference type="NCBI Taxonomy" id="1768"/>
    <lineage>
        <taxon>Bacteria</taxon>
        <taxon>Bacillati</taxon>
        <taxon>Actinomycetota</taxon>
        <taxon>Actinomycetes</taxon>
        <taxon>Mycobacteriales</taxon>
        <taxon>Mycobacteriaceae</taxon>
        <taxon>Mycobacterium</taxon>
    </lineage>
</organism>
<dbReference type="AlphaFoldDB" id="A0A1V3X5I4"/>
<evidence type="ECO:0000313" key="1">
    <source>
        <dbReference type="EMBL" id="OOK74086.1"/>
    </source>
</evidence>
<dbReference type="EMBL" id="MVBM01000004">
    <property type="protein sequence ID" value="OOK74086.1"/>
    <property type="molecule type" value="Genomic_DNA"/>
</dbReference>
<comment type="caution">
    <text evidence="1">The sequence shown here is derived from an EMBL/GenBank/DDBJ whole genome shotgun (WGS) entry which is preliminary data.</text>
</comment>
<proteinExistence type="predicted"/>
<name>A0A1V3X5I4_MYCKA</name>
<gene>
    <name evidence="1" type="ORF">BZL30_5024</name>
</gene>
<sequence>MSDVLPGGRQLTSRPGVVAQPGQAVCHFGISTGKPAERLTVSTTGGSP</sequence>
<evidence type="ECO:0000313" key="2">
    <source>
        <dbReference type="Proteomes" id="UP000189229"/>
    </source>
</evidence>
<reference evidence="1 2" key="1">
    <citation type="submission" date="2017-02" db="EMBL/GenBank/DDBJ databases">
        <title>Complete genome sequences of Mycobacterium kansasii strains isolated from rhesus macaques.</title>
        <authorList>
            <person name="Panda A."/>
            <person name="Nagaraj S."/>
            <person name="Zhao X."/>
            <person name="Tettelin H."/>
            <person name="Detolla L.J."/>
        </authorList>
    </citation>
    <scope>NUCLEOTIDE SEQUENCE [LARGE SCALE GENOMIC DNA]</scope>
    <source>
        <strain evidence="1 2">11-3813</strain>
    </source>
</reference>
<protein>
    <submittedName>
        <fullName evidence="1">Uncharacterized protein</fullName>
    </submittedName>
</protein>
<accession>A0A1V3X5I4</accession>